<dbReference type="GO" id="GO:0003984">
    <property type="term" value="F:acetolactate synthase activity"/>
    <property type="evidence" value="ECO:0007669"/>
    <property type="project" value="TreeGrafter"/>
</dbReference>
<dbReference type="Pfam" id="PF00205">
    <property type="entry name" value="TPP_enzyme_M"/>
    <property type="match status" value="1"/>
</dbReference>
<dbReference type="NCBIfam" id="NF006203">
    <property type="entry name" value="PRK08327.1"/>
    <property type="match status" value="1"/>
</dbReference>
<dbReference type="InterPro" id="IPR029061">
    <property type="entry name" value="THDP-binding"/>
</dbReference>
<feature type="domain" description="Thiamine pyrophosphate enzyme TPP-binding" evidence="6">
    <location>
        <begin position="416"/>
        <end position="559"/>
    </location>
</feature>
<protein>
    <submittedName>
        <fullName evidence="8">Acetolactate synthase-1/2/3 large subunit</fullName>
    </submittedName>
</protein>
<dbReference type="SUPFAM" id="SSF52467">
    <property type="entry name" value="DHS-like NAD/FAD-binding domain"/>
    <property type="match status" value="1"/>
</dbReference>
<evidence type="ECO:0000259" key="6">
    <source>
        <dbReference type="Pfam" id="PF02775"/>
    </source>
</evidence>
<dbReference type="GO" id="GO:0050660">
    <property type="term" value="F:flavin adenine dinucleotide binding"/>
    <property type="evidence" value="ECO:0007669"/>
    <property type="project" value="TreeGrafter"/>
</dbReference>
<organism evidence="8 9">
    <name type="scientific">Devosia enhydra</name>
    <dbReference type="NCBI Taxonomy" id="665118"/>
    <lineage>
        <taxon>Bacteria</taxon>
        <taxon>Pseudomonadati</taxon>
        <taxon>Pseudomonadota</taxon>
        <taxon>Alphaproteobacteria</taxon>
        <taxon>Hyphomicrobiales</taxon>
        <taxon>Devosiaceae</taxon>
        <taxon>Devosia</taxon>
    </lineage>
</organism>
<dbReference type="PANTHER" id="PTHR18968">
    <property type="entry name" value="THIAMINE PYROPHOSPHATE ENZYMES"/>
    <property type="match status" value="1"/>
</dbReference>
<dbReference type="InterPro" id="IPR045229">
    <property type="entry name" value="TPP_enz"/>
</dbReference>
<evidence type="ECO:0000256" key="1">
    <source>
        <dbReference type="ARBA" id="ARBA00001964"/>
    </source>
</evidence>
<name>A0A1K2HWF9_9HYPH</name>
<feature type="domain" description="Thiamine pyrophosphate enzyme central" evidence="5">
    <location>
        <begin position="214"/>
        <end position="318"/>
    </location>
</feature>
<dbReference type="GO" id="GO:0030976">
    <property type="term" value="F:thiamine pyrophosphate binding"/>
    <property type="evidence" value="ECO:0007669"/>
    <property type="project" value="InterPro"/>
</dbReference>
<accession>A0A1K2HWF9</accession>
<evidence type="ECO:0000259" key="7">
    <source>
        <dbReference type="Pfam" id="PF02776"/>
    </source>
</evidence>
<proteinExistence type="inferred from homology"/>
<dbReference type="SUPFAM" id="SSF52518">
    <property type="entry name" value="Thiamin diphosphate-binding fold (THDP-binding)"/>
    <property type="match status" value="2"/>
</dbReference>
<keyword evidence="3 4" id="KW-0786">Thiamine pyrophosphate</keyword>
<dbReference type="CDD" id="cd07035">
    <property type="entry name" value="TPP_PYR_POX_like"/>
    <property type="match status" value="1"/>
</dbReference>
<evidence type="ECO:0000256" key="4">
    <source>
        <dbReference type="RuleBase" id="RU362132"/>
    </source>
</evidence>
<evidence type="ECO:0000256" key="3">
    <source>
        <dbReference type="ARBA" id="ARBA00023052"/>
    </source>
</evidence>
<dbReference type="GO" id="GO:0005948">
    <property type="term" value="C:acetolactate synthase complex"/>
    <property type="evidence" value="ECO:0007669"/>
    <property type="project" value="TreeGrafter"/>
</dbReference>
<keyword evidence="9" id="KW-1185">Reference proteome</keyword>
<dbReference type="Gene3D" id="3.40.50.1220">
    <property type="entry name" value="TPP-binding domain"/>
    <property type="match status" value="1"/>
</dbReference>
<dbReference type="InterPro" id="IPR011766">
    <property type="entry name" value="TPP_enzyme_TPP-bd"/>
</dbReference>
<dbReference type="InterPro" id="IPR012000">
    <property type="entry name" value="Thiamin_PyroP_enz_cen_dom"/>
</dbReference>
<feature type="domain" description="Thiamine pyrophosphate enzyme N-terminal TPP-binding" evidence="7">
    <location>
        <begin position="10"/>
        <end position="139"/>
    </location>
</feature>
<sequence>MPTKTMTGATVADAYLQLLADRGVDYFFANAGTDFAPIIESFAKAQALDTPVPEPVTVPHENTAVHMAMGYYFMTGRPQAVMVHVNVGTANGLNGLLNAKRGQIPVFFTAGRTPTNEEASLPGHRSLDIHWTQEMFDQGGMVREAVKWDYELRNGEQVETVVDRGLTIAMSEPRGPVYLSLPREVLSHPMASYSYTSPTRQKPATAARPDADAVDEIASLLAKARNPLILTGSGGRTAAAWHALSDLAERYALPVIQHRFRILSLATHHPMNMGYGQDGWVSDADVILVVDTAAPYVPAQHRLRDDCKVIHIGPDPLHSYVPIRGIPADIALTCGTAEGLEAIGDALESHAVAARDQIEARRKALAERQRKLHAGWDARLEDARNQPVIHPAWLSHCISEAKNEDAVVIQEAKLLTSHMRFDHPQTLWNPGAASGLGHGLGAALGVKLAAPDRQVIGVHGDGAYMFGNPVSAHYVAAEQNLPHLSIILNNGRWQAVRGATVGQNRDGYAARSNRQPLTFLDAIDGYEKVVEAAGGYGEKVTDPTDLPRAIDRALKVVEIEKRQAVLNVICSTG</sequence>
<dbReference type="GO" id="GO:0009099">
    <property type="term" value="P:L-valine biosynthetic process"/>
    <property type="evidence" value="ECO:0007669"/>
    <property type="project" value="TreeGrafter"/>
</dbReference>
<evidence type="ECO:0000259" key="5">
    <source>
        <dbReference type="Pfam" id="PF00205"/>
    </source>
</evidence>
<dbReference type="OrthoDB" id="7534569at2"/>
<dbReference type="PROSITE" id="PS00187">
    <property type="entry name" value="TPP_ENZYMES"/>
    <property type="match status" value="1"/>
</dbReference>
<comment type="similarity">
    <text evidence="2 4">Belongs to the TPP enzyme family.</text>
</comment>
<dbReference type="Pfam" id="PF02775">
    <property type="entry name" value="TPP_enzyme_C"/>
    <property type="match status" value="1"/>
</dbReference>
<dbReference type="CDD" id="cd02002">
    <property type="entry name" value="TPP_BFDC"/>
    <property type="match status" value="1"/>
</dbReference>
<dbReference type="PANTHER" id="PTHR18968:SF13">
    <property type="entry name" value="ACETOLACTATE SYNTHASE CATALYTIC SUBUNIT, MITOCHONDRIAL"/>
    <property type="match status" value="1"/>
</dbReference>
<evidence type="ECO:0000256" key="2">
    <source>
        <dbReference type="ARBA" id="ARBA00007812"/>
    </source>
</evidence>
<dbReference type="RefSeq" id="WP_072340541.1">
    <property type="nucleotide sequence ID" value="NZ_FPKU01000001.1"/>
</dbReference>
<dbReference type="Pfam" id="PF02776">
    <property type="entry name" value="TPP_enzyme_N"/>
    <property type="match status" value="1"/>
</dbReference>
<dbReference type="Gene3D" id="3.40.50.970">
    <property type="match status" value="2"/>
</dbReference>
<dbReference type="Proteomes" id="UP000183447">
    <property type="component" value="Unassembled WGS sequence"/>
</dbReference>
<evidence type="ECO:0000313" key="9">
    <source>
        <dbReference type="Proteomes" id="UP000183447"/>
    </source>
</evidence>
<dbReference type="STRING" id="665118.SAMN02983003_1564"/>
<evidence type="ECO:0000313" key="8">
    <source>
        <dbReference type="EMBL" id="SFZ83294.1"/>
    </source>
</evidence>
<dbReference type="EMBL" id="FPKU01000001">
    <property type="protein sequence ID" value="SFZ83294.1"/>
    <property type="molecule type" value="Genomic_DNA"/>
</dbReference>
<reference evidence="8 9" key="1">
    <citation type="submission" date="2016-11" db="EMBL/GenBank/DDBJ databases">
        <authorList>
            <person name="Jaros S."/>
            <person name="Januszkiewicz K."/>
            <person name="Wedrychowicz H."/>
        </authorList>
    </citation>
    <scope>NUCLEOTIDE SEQUENCE [LARGE SCALE GENOMIC DNA]</scope>
    <source>
        <strain evidence="8 9">ATCC 23634</strain>
    </source>
</reference>
<dbReference type="AlphaFoldDB" id="A0A1K2HWF9"/>
<dbReference type="GO" id="GO:0000287">
    <property type="term" value="F:magnesium ion binding"/>
    <property type="evidence" value="ECO:0007669"/>
    <property type="project" value="InterPro"/>
</dbReference>
<dbReference type="InterPro" id="IPR000399">
    <property type="entry name" value="TPP-bd_CS"/>
</dbReference>
<dbReference type="GO" id="GO:0009097">
    <property type="term" value="P:isoleucine biosynthetic process"/>
    <property type="evidence" value="ECO:0007669"/>
    <property type="project" value="TreeGrafter"/>
</dbReference>
<dbReference type="InterPro" id="IPR012001">
    <property type="entry name" value="Thiamin_PyroP_enz_TPP-bd_dom"/>
</dbReference>
<gene>
    <name evidence="8" type="ORF">SAMN02983003_1564</name>
</gene>
<dbReference type="InterPro" id="IPR029035">
    <property type="entry name" value="DHS-like_NAD/FAD-binding_dom"/>
</dbReference>
<comment type="cofactor">
    <cofactor evidence="1">
        <name>thiamine diphosphate</name>
        <dbReference type="ChEBI" id="CHEBI:58937"/>
    </cofactor>
</comment>